<protein>
    <recommendedName>
        <fullName evidence="5">Serine/threonine protein kinase</fullName>
    </recommendedName>
</protein>
<proteinExistence type="predicted"/>
<accession>A0ABW6WLM9</accession>
<name>A0ABW6WLM9_9ACTN</name>
<evidence type="ECO:0000256" key="1">
    <source>
        <dbReference type="SAM" id="MobiDB-lite"/>
    </source>
</evidence>
<keyword evidence="2" id="KW-0812">Transmembrane</keyword>
<feature type="transmembrane region" description="Helical" evidence="2">
    <location>
        <begin position="111"/>
        <end position="131"/>
    </location>
</feature>
<keyword evidence="2" id="KW-1133">Transmembrane helix</keyword>
<gene>
    <name evidence="3" type="ORF">ACFY35_32560</name>
</gene>
<evidence type="ECO:0000313" key="4">
    <source>
        <dbReference type="Proteomes" id="UP001602245"/>
    </source>
</evidence>
<feature type="region of interest" description="Disordered" evidence="1">
    <location>
        <begin position="1"/>
        <end position="101"/>
    </location>
</feature>
<keyword evidence="4" id="KW-1185">Reference proteome</keyword>
<evidence type="ECO:0008006" key="5">
    <source>
        <dbReference type="Google" id="ProtNLM"/>
    </source>
</evidence>
<feature type="compositionally biased region" description="Pro residues" evidence="1">
    <location>
        <begin position="13"/>
        <end position="26"/>
    </location>
</feature>
<reference evidence="3 4" key="1">
    <citation type="submission" date="2024-10" db="EMBL/GenBank/DDBJ databases">
        <title>The Natural Products Discovery Center: Release of the First 8490 Sequenced Strains for Exploring Actinobacteria Biosynthetic Diversity.</title>
        <authorList>
            <person name="Kalkreuter E."/>
            <person name="Kautsar S.A."/>
            <person name="Yang D."/>
            <person name="Bader C.D."/>
            <person name="Teijaro C.N."/>
            <person name="Fluegel L."/>
            <person name="Davis C.M."/>
            <person name="Simpson J.R."/>
            <person name="Lauterbach L."/>
            <person name="Steele A.D."/>
            <person name="Gui C."/>
            <person name="Meng S."/>
            <person name="Li G."/>
            <person name="Viehrig K."/>
            <person name="Ye F."/>
            <person name="Su P."/>
            <person name="Kiefer A.F."/>
            <person name="Nichols A."/>
            <person name="Cepeda A.J."/>
            <person name="Yan W."/>
            <person name="Fan B."/>
            <person name="Jiang Y."/>
            <person name="Adhikari A."/>
            <person name="Zheng C.-J."/>
            <person name="Schuster L."/>
            <person name="Cowan T.M."/>
            <person name="Smanski M.J."/>
            <person name="Chevrette M.G."/>
            <person name="De Carvalho L.P.S."/>
            <person name="Shen B."/>
        </authorList>
    </citation>
    <scope>NUCLEOTIDE SEQUENCE [LARGE SCALE GENOMIC DNA]</scope>
    <source>
        <strain evidence="3 4">NPDC000087</strain>
    </source>
</reference>
<sequence>MNETGAPATKPAQPSPESPTPPPDAAPPGAAQPAQPGAAERPSAAQPAQPGAAERPSAAQPATAQPATAQPSAAQPGAAERAARPSATQPGAAQPGAVPPFGSPPARLPRWLAIALSVVTVLLLCGVNGWFAGREWNHLTAGARAERNASPTANPFGGASSAPSAGPTPTGPRRATYPVRTAADLGKVCDGWFYPGSPKFAGKAPHPIAVGVVDATIQPHRLMLSSVQVPDLRESVWRAWMPEKPAKTQLVACVDLAKAGATLKTCKYNDAGPQTLSLKQGTYRLRLFETATGRKLLDKPVAGQDKKCPVIAFVAQGDFLYSQVEDKQLYTLLKGFVMKK</sequence>
<feature type="compositionally biased region" description="Low complexity" evidence="1">
    <location>
        <begin position="27"/>
        <end position="96"/>
    </location>
</feature>
<comment type="caution">
    <text evidence="3">The sequence shown here is derived from an EMBL/GenBank/DDBJ whole genome shotgun (WGS) entry which is preliminary data.</text>
</comment>
<dbReference type="Proteomes" id="UP001602245">
    <property type="component" value="Unassembled WGS sequence"/>
</dbReference>
<feature type="region of interest" description="Disordered" evidence="1">
    <location>
        <begin position="148"/>
        <end position="176"/>
    </location>
</feature>
<dbReference type="RefSeq" id="WP_026206414.1">
    <property type="nucleotide sequence ID" value="NZ_JBIAZU010000006.1"/>
</dbReference>
<evidence type="ECO:0000256" key="2">
    <source>
        <dbReference type="SAM" id="Phobius"/>
    </source>
</evidence>
<organism evidence="3 4">
    <name type="scientific">Paractinoplanes globisporus</name>
    <dbReference type="NCBI Taxonomy" id="113565"/>
    <lineage>
        <taxon>Bacteria</taxon>
        <taxon>Bacillati</taxon>
        <taxon>Actinomycetota</taxon>
        <taxon>Actinomycetes</taxon>
        <taxon>Micromonosporales</taxon>
        <taxon>Micromonosporaceae</taxon>
        <taxon>Paractinoplanes</taxon>
    </lineage>
</organism>
<keyword evidence="2" id="KW-0472">Membrane</keyword>
<evidence type="ECO:0000313" key="3">
    <source>
        <dbReference type="EMBL" id="MFF5294193.1"/>
    </source>
</evidence>
<dbReference type="EMBL" id="JBIAZU010000006">
    <property type="protein sequence ID" value="MFF5294193.1"/>
    <property type="molecule type" value="Genomic_DNA"/>
</dbReference>